<organism evidence="4 5">
    <name type="scientific">Albimonas pacifica</name>
    <dbReference type="NCBI Taxonomy" id="1114924"/>
    <lineage>
        <taxon>Bacteria</taxon>
        <taxon>Pseudomonadati</taxon>
        <taxon>Pseudomonadota</taxon>
        <taxon>Alphaproteobacteria</taxon>
        <taxon>Rhodobacterales</taxon>
        <taxon>Paracoccaceae</taxon>
        <taxon>Albimonas</taxon>
    </lineage>
</organism>
<protein>
    <submittedName>
        <fullName evidence="4">PTS IIA-like nitrogen-regulatory protein PtsN</fullName>
    </submittedName>
</protein>
<dbReference type="SUPFAM" id="SSF55804">
    <property type="entry name" value="Phoshotransferase/anion transport protein"/>
    <property type="match status" value="1"/>
</dbReference>
<dbReference type="InterPro" id="IPR016152">
    <property type="entry name" value="PTrfase/Anion_transptr"/>
</dbReference>
<dbReference type="PANTHER" id="PTHR47738">
    <property type="entry name" value="PTS SYSTEM FRUCTOSE-LIKE EIIA COMPONENT-RELATED"/>
    <property type="match status" value="1"/>
</dbReference>
<evidence type="ECO:0000256" key="1">
    <source>
        <dbReference type="ARBA" id="ARBA00004496"/>
    </source>
</evidence>
<dbReference type="InterPro" id="IPR006320">
    <property type="entry name" value="PTS_Nitro_regul"/>
</dbReference>
<dbReference type="FunFam" id="3.40.930.10:FF:000009">
    <property type="entry name" value="PTS system, fructose specific IIABC component"/>
    <property type="match status" value="1"/>
</dbReference>
<dbReference type="Gene3D" id="3.40.930.10">
    <property type="entry name" value="Mannitol-specific EII, Chain A"/>
    <property type="match status" value="1"/>
</dbReference>
<dbReference type="PANTHER" id="PTHR47738:SF1">
    <property type="entry name" value="NITROGEN REGULATORY PROTEIN"/>
    <property type="match status" value="1"/>
</dbReference>
<sequence length="154" mass="16678">MTLEQLIGPEALAPALRASSKKQLLQELAARAADRFNLDAREVFEALMDRERLGPTAMGRGVAIPHARLKAAPRIMGYFARLEKGVDFDAADGAPVDLVFLLLAPEDAGADHLRALARVSRLLRDEGRCAKLRSTQDANALYAILVETLTTDAA</sequence>
<reference evidence="4 5" key="1">
    <citation type="submission" date="2016-10" db="EMBL/GenBank/DDBJ databases">
        <authorList>
            <person name="de Groot N.N."/>
        </authorList>
    </citation>
    <scope>NUCLEOTIDE SEQUENCE [LARGE SCALE GENOMIC DNA]</scope>
    <source>
        <strain evidence="4 5">CGMCC 1.11030</strain>
    </source>
</reference>
<gene>
    <name evidence="4" type="ORF">SAMN05216258_10320</name>
</gene>
<dbReference type="PROSITE" id="PS00372">
    <property type="entry name" value="PTS_EIIA_TYPE_2_HIS"/>
    <property type="match status" value="1"/>
</dbReference>
<dbReference type="Pfam" id="PF00359">
    <property type="entry name" value="PTS_EIIA_2"/>
    <property type="match status" value="1"/>
</dbReference>
<dbReference type="STRING" id="1114924.SAMN05216258_10320"/>
<evidence type="ECO:0000313" key="4">
    <source>
        <dbReference type="EMBL" id="SFH90354.1"/>
    </source>
</evidence>
<feature type="domain" description="PTS EIIA type-2" evidence="3">
    <location>
        <begin position="5"/>
        <end position="148"/>
    </location>
</feature>
<dbReference type="NCBIfam" id="TIGR01419">
    <property type="entry name" value="nitro_reg_IIA"/>
    <property type="match status" value="1"/>
</dbReference>
<evidence type="ECO:0000313" key="5">
    <source>
        <dbReference type="Proteomes" id="UP000199377"/>
    </source>
</evidence>
<name>A0A1I3DUE1_9RHOB</name>
<dbReference type="Proteomes" id="UP000199377">
    <property type="component" value="Unassembled WGS sequence"/>
</dbReference>
<keyword evidence="5" id="KW-1185">Reference proteome</keyword>
<accession>A0A1I3DUE1</accession>
<dbReference type="RefSeq" id="WP_092858835.1">
    <property type="nucleotide sequence ID" value="NZ_FOQH01000003.1"/>
</dbReference>
<dbReference type="InterPro" id="IPR051541">
    <property type="entry name" value="PTS_SugarTrans_NitroReg"/>
</dbReference>
<dbReference type="CDD" id="cd00211">
    <property type="entry name" value="PTS_IIA_fru"/>
    <property type="match status" value="1"/>
</dbReference>
<dbReference type="GO" id="GO:0009401">
    <property type="term" value="P:phosphoenolpyruvate-dependent sugar phosphotransferase system"/>
    <property type="evidence" value="ECO:0007669"/>
    <property type="project" value="InterPro"/>
</dbReference>
<dbReference type="AlphaFoldDB" id="A0A1I3DUE1"/>
<evidence type="ECO:0000256" key="2">
    <source>
        <dbReference type="ARBA" id="ARBA00022679"/>
    </source>
</evidence>
<comment type="subcellular location">
    <subcellularLocation>
        <location evidence="1">Cytoplasm</location>
    </subcellularLocation>
</comment>
<dbReference type="EMBL" id="FOQH01000003">
    <property type="protein sequence ID" value="SFH90354.1"/>
    <property type="molecule type" value="Genomic_DNA"/>
</dbReference>
<evidence type="ECO:0000259" key="3">
    <source>
        <dbReference type="PROSITE" id="PS51094"/>
    </source>
</evidence>
<dbReference type="GO" id="GO:0030295">
    <property type="term" value="F:protein kinase activator activity"/>
    <property type="evidence" value="ECO:0007669"/>
    <property type="project" value="TreeGrafter"/>
</dbReference>
<proteinExistence type="predicted"/>
<dbReference type="PROSITE" id="PS51094">
    <property type="entry name" value="PTS_EIIA_TYPE_2"/>
    <property type="match status" value="1"/>
</dbReference>
<dbReference type="OrthoDB" id="95460at2"/>
<dbReference type="GO" id="GO:0008982">
    <property type="term" value="F:protein-N(PI)-phosphohistidine-sugar phosphotransferase activity"/>
    <property type="evidence" value="ECO:0007669"/>
    <property type="project" value="InterPro"/>
</dbReference>
<dbReference type="GO" id="GO:0005737">
    <property type="term" value="C:cytoplasm"/>
    <property type="evidence" value="ECO:0007669"/>
    <property type="project" value="UniProtKB-SubCell"/>
</dbReference>
<keyword evidence="2" id="KW-0808">Transferase</keyword>
<dbReference type="InterPro" id="IPR002178">
    <property type="entry name" value="PTS_EIIA_type-2_dom"/>
</dbReference>